<evidence type="ECO:0008006" key="6">
    <source>
        <dbReference type="Google" id="ProtNLM"/>
    </source>
</evidence>
<accession>A0A5C5FYI1</accession>
<keyword evidence="1" id="KW-0677">Repeat</keyword>
<dbReference type="Pfam" id="PF13812">
    <property type="entry name" value="PPR_3"/>
    <property type="match status" value="2"/>
</dbReference>
<organism evidence="4 5">
    <name type="scientific">Rhodotorula diobovata</name>
    <dbReference type="NCBI Taxonomy" id="5288"/>
    <lineage>
        <taxon>Eukaryota</taxon>
        <taxon>Fungi</taxon>
        <taxon>Dikarya</taxon>
        <taxon>Basidiomycota</taxon>
        <taxon>Pucciniomycotina</taxon>
        <taxon>Microbotryomycetes</taxon>
        <taxon>Sporidiobolales</taxon>
        <taxon>Sporidiobolaceae</taxon>
        <taxon>Rhodotorula</taxon>
    </lineage>
</organism>
<reference evidence="4 5" key="1">
    <citation type="submission" date="2019-03" db="EMBL/GenBank/DDBJ databases">
        <title>Rhodosporidium diobovatum UCD-FST 08-225 genome sequencing, assembly, and annotation.</title>
        <authorList>
            <person name="Fakankun I.U."/>
            <person name="Fristensky B."/>
            <person name="Levin D.B."/>
        </authorList>
    </citation>
    <scope>NUCLEOTIDE SEQUENCE [LARGE SCALE GENOMIC DNA]</scope>
    <source>
        <strain evidence="4 5">UCD-FST 08-225</strain>
    </source>
</reference>
<protein>
    <recommendedName>
        <fullName evidence="6">Pentacotripeptide-repeat region of PRORP domain-containing protein</fullName>
    </recommendedName>
</protein>
<feature type="compositionally biased region" description="Basic and acidic residues" evidence="3">
    <location>
        <begin position="227"/>
        <end position="263"/>
    </location>
</feature>
<dbReference type="PANTHER" id="PTHR47942">
    <property type="entry name" value="TETRATRICOPEPTIDE REPEAT (TPR)-LIKE SUPERFAMILY PROTEIN-RELATED"/>
    <property type="match status" value="1"/>
</dbReference>
<dbReference type="STRING" id="5288.A0A5C5FYI1"/>
<evidence type="ECO:0000313" key="4">
    <source>
        <dbReference type="EMBL" id="TNY21695.1"/>
    </source>
</evidence>
<dbReference type="EMBL" id="SOZI01000038">
    <property type="protein sequence ID" value="TNY21695.1"/>
    <property type="molecule type" value="Genomic_DNA"/>
</dbReference>
<feature type="compositionally biased region" description="Basic and acidic residues" evidence="3">
    <location>
        <begin position="383"/>
        <end position="394"/>
    </location>
</feature>
<feature type="region of interest" description="Disordered" evidence="3">
    <location>
        <begin position="95"/>
        <end position="149"/>
    </location>
</feature>
<proteinExistence type="predicted"/>
<keyword evidence="5" id="KW-1185">Reference proteome</keyword>
<dbReference type="Gene3D" id="1.25.40.10">
    <property type="entry name" value="Tetratricopeptide repeat domain"/>
    <property type="match status" value="2"/>
</dbReference>
<evidence type="ECO:0000256" key="1">
    <source>
        <dbReference type="ARBA" id="ARBA00022737"/>
    </source>
</evidence>
<feature type="compositionally biased region" description="Low complexity" evidence="3">
    <location>
        <begin position="1"/>
        <end position="66"/>
    </location>
</feature>
<feature type="region of interest" description="Disordered" evidence="3">
    <location>
        <begin position="1472"/>
        <end position="1513"/>
    </location>
</feature>
<dbReference type="InterPro" id="IPR051222">
    <property type="entry name" value="PPR/CCM1_RNA-binding"/>
</dbReference>
<dbReference type="InterPro" id="IPR002885">
    <property type="entry name" value="PPR_rpt"/>
</dbReference>
<feature type="repeat" description="PPR" evidence="2">
    <location>
        <begin position="1022"/>
        <end position="1056"/>
    </location>
</feature>
<evidence type="ECO:0000256" key="2">
    <source>
        <dbReference type="PROSITE-ProRule" id="PRU00708"/>
    </source>
</evidence>
<comment type="caution">
    <text evidence="4">The sequence shown here is derived from an EMBL/GenBank/DDBJ whole genome shotgun (WGS) entry which is preliminary data.</text>
</comment>
<feature type="compositionally biased region" description="Basic and acidic residues" evidence="3">
    <location>
        <begin position="1484"/>
        <end position="1508"/>
    </location>
</feature>
<dbReference type="Proteomes" id="UP000311382">
    <property type="component" value="Unassembled WGS sequence"/>
</dbReference>
<gene>
    <name evidence="4" type="ORF">DMC30DRAFT_415761</name>
</gene>
<sequence>MPRPAPAALRRASAAVASSASPCSCRTPPKGPTSATAAAAAAAAPHASSSASAPYSTVASTSAAPAASPPPPPPPVLDFLVPGFGFFSRALPPLVSSTAPPPPPASAPTRSSTHSDPARPPPPPPAPPHPRHPFAAPPPPPPLPQPHAFDVRSWRPLLVASSSPAASASARTPGAPLRRSAIPLPAACVCGRIRHSCLRCRGKTTSAVQDVTMEAGAVSPEGGAPVQEDKGTPAREGKGKEVVRKPRAEGVLKDARIARDVRRTNSSSGDAPPGPPSSRLRALLAEHAPPSLPHVRGTGLIRARPPRRKQPSSRSPRTKQTLSVPEARASLDALVAAAGDDEFYHALTTREQLDLVRALSVVARAVRPFAPSDPLVPFPAQRGGREGGRDEGDAARTTLRRRAAREMLALLRRSRNSLTAFASLGTSPYSTVRQSAALLFLDAVTLADALGAIGAALLNGGADGDGTAEARELADALETLFRPPSTPLVVEQEGEVAGRDRAKDLARRLENQRTAFALLLQLWRSPAGPSPYAAEQAHRLVTSYAVPPLESLFEAFVSGSSATYRAQDGFNDVLRRGYGDLLAALEPSPAAWFAERIKEGDALVDTERSGAHLVRFLAETGHPVAALDVHRAVERARSDAPPLEDVESLRTLSALVLGLTRDRLFDDAAPLATQLERVAGALQAEADAAVLRAPLDERVDGDGGRDVTDGEAGATLELVAEAYRVLAKLASDQGRNSTLERLLGRLSRLGVKPSTSLEPVARRLRVQLVRHELEQVRALFHSAEVARGNMSEGDRARLWGQLIVAHVRVNDVEGAIRTLQDLLAADLRPPLAAFNSILHGYARRGHPKPAYDLFGQLAEGAYRPLKPDATSWNALVLAHATARDPTAAEAAIAGMKASGTAPTRQTWTTLMDAYVDNGAWSAAFAVFRFLESNADPALRPDTHVANVMLKACLLTKTPAQTVLDLFRELVMRGVRPDMCTYTLVMHSLCSAGLMSAAEDLYRFIDSGDHVHGFASRGAIRPDVFVFSALIAGYARLGNGPKARACLGEMRARGIEPSSVTVAIIVGARLERYEEDLSGTRLALALQRATAQARSFLDDATTDGDALSAVRKQRSQALEQRRVRQPVRVDRPLAAGTEAIAVFGPILRTLARTGDAADALKLFEEILDRTDVTDEDDELPMGLYTVLMTAFWQRDQPLEPLQAEAAARNVHLVWTRLYDSVARRFVRLQPVGPADPATGVEPRERRVDPAQASSLGLPLTIVIEAASRAGLHMFVEPTWRRLAREGFAFDSSNWNALALYFIHDMQLERALWITEHVLCEPTPLEALARCGDRSAGDNRGAGSSTPAATDVDDPLPAFERELGSLRRADAIGRTPARLWAGRIAAHESRRPRSQAQLLEYLASLTNGPVAHAGDGDGDPLGASLGYAIAESHKKHSATLWHPYGRTLGELQSALDLLSAQGTLRIERKYERRLARDDMPPPPMARETERGEVRRLTPQEAADAREDLQRRHPKTMRALELWRTRRERLAAERKAHDERRRGH</sequence>
<feature type="compositionally biased region" description="Pro residues" evidence="3">
    <location>
        <begin position="135"/>
        <end position="145"/>
    </location>
</feature>
<name>A0A5C5FYI1_9BASI</name>
<dbReference type="NCBIfam" id="TIGR00756">
    <property type="entry name" value="PPR"/>
    <property type="match status" value="1"/>
</dbReference>
<feature type="region of interest" description="Disordered" evidence="3">
    <location>
        <begin position="1"/>
        <end position="75"/>
    </location>
</feature>
<dbReference type="Pfam" id="PF01535">
    <property type="entry name" value="PPR"/>
    <property type="match status" value="2"/>
</dbReference>
<feature type="region of interest" description="Disordered" evidence="3">
    <location>
        <begin position="376"/>
        <end position="395"/>
    </location>
</feature>
<dbReference type="InterPro" id="IPR011990">
    <property type="entry name" value="TPR-like_helical_dom_sf"/>
</dbReference>
<dbReference type="PROSITE" id="PS51375">
    <property type="entry name" value="PPR"/>
    <property type="match status" value="2"/>
</dbReference>
<dbReference type="PANTHER" id="PTHR47942:SF63">
    <property type="entry name" value="PENTATRICOPEPTIDE REPEAT-CONTAINING PROTEIN"/>
    <property type="match status" value="1"/>
</dbReference>
<evidence type="ECO:0000256" key="3">
    <source>
        <dbReference type="SAM" id="MobiDB-lite"/>
    </source>
</evidence>
<feature type="compositionally biased region" description="Pro residues" evidence="3">
    <location>
        <begin position="118"/>
        <end position="128"/>
    </location>
</feature>
<feature type="region of interest" description="Disordered" evidence="3">
    <location>
        <begin position="1330"/>
        <end position="1352"/>
    </location>
</feature>
<feature type="region of interest" description="Disordered" evidence="3">
    <location>
        <begin position="218"/>
        <end position="325"/>
    </location>
</feature>
<evidence type="ECO:0000313" key="5">
    <source>
        <dbReference type="Proteomes" id="UP000311382"/>
    </source>
</evidence>
<dbReference type="OrthoDB" id="185373at2759"/>
<feature type="repeat" description="PPR" evidence="2">
    <location>
        <begin position="830"/>
        <end position="864"/>
    </location>
</feature>